<dbReference type="EMBL" id="JABSTU010000001">
    <property type="protein sequence ID" value="KAH8041733.1"/>
    <property type="molecule type" value="Genomic_DNA"/>
</dbReference>
<dbReference type="Pfam" id="PF21788">
    <property type="entry name" value="TNP-like_GBD"/>
    <property type="match status" value="2"/>
</dbReference>
<organism evidence="5 6">
    <name type="scientific">Rhipicephalus microplus</name>
    <name type="common">Cattle tick</name>
    <name type="synonym">Boophilus microplus</name>
    <dbReference type="NCBI Taxonomy" id="6941"/>
    <lineage>
        <taxon>Eukaryota</taxon>
        <taxon>Metazoa</taxon>
        <taxon>Ecdysozoa</taxon>
        <taxon>Arthropoda</taxon>
        <taxon>Chelicerata</taxon>
        <taxon>Arachnida</taxon>
        <taxon>Acari</taxon>
        <taxon>Parasitiformes</taxon>
        <taxon>Ixodida</taxon>
        <taxon>Ixodoidea</taxon>
        <taxon>Ixodidae</taxon>
        <taxon>Rhipicephalinae</taxon>
        <taxon>Rhipicephalus</taxon>
        <taxon>Boophilus</taxon>
    </lineage>
</organism>
<keyword evidence="6" id="KW-1185">Reference proteome</keyword>
<feature type="domain" description="Transposable element P transposase-like RNase H" evidence="2">
    <location>
        <begin position="888"/>
        <end position="1021"/>
    </location>
</feature>
<feature type="domain" description="Transposable element P transposase-like RNase H" evidence="2">
    <location>
        <begin position="1"/>
        <end position="101"/>
    </location>
</feature>
<dbReference type="PANTHER" id="PTHR47577:SF2">
    <property type="entry name" value="THAP DOMAIN CONTAINING 9"/>
    <property type="match status" value="1"/>
</dbReference>
<gene>
    <name evidence="5" type="ORF">HPB51_017553</name>
</gene>
<sequence length="1490" mass="167246">MAIRKHVELVGDKVVGYVDFGTGLDDDGLPEAANACVFMIVGINVRFKMPVGYFLIDSLTGAERAELAKQCIEKLALVKAEVVSLTFDGASSNFTMARCLGAQLRVDCEQISSSFVNPADDAKNVYIILDACHMIKLIRNSLANLSYIVDAEGNHIKWAYIVALEALQRSEGLRLGNKLTRVHVQWEQQKMKVRYAAQALSSSVADAMDFCENVLKLPQFRGASATSKFVRVFDHLFDLFNSRNPFARSYKAPLRKQNEPCWKPFFAYTQAHIKGLRDPAGRPVLEGLKKTGFVGFLICMASTEKMFDELVGQGKLKYLLTHKLSQDHAENFFGSVRGRGGYNNNPTAAQFMAAYKRLLVQTEVTSSSSGNCTKDMVSILNATTVVAQVDATSALTDMRRSSILEPHDDHDYTHPENLSAVVVAVVPYIAGFVVRQVCKTTTCEECIAALYSDELVPLVEQKNRGGLVSPSKDVIGLCEAVEKGLRRLQIECGRLQAVNSQSKHLVLEVLRLSVEEKWFQKLQQHILDLDPLDNHIYSLCKKVAELYVKIRIHHMTKERNREIIKDRVRPVLSRMIIFKHQQEPEAHVQQQEHEDPNVLPEVETSDAVHADAEVQRVCGNLRLPDETWNKLTFCSERDSALYGVCELEGEQVDHILLPKFVKFKANSSQRNSLCCFVYLRGKLHSQCTVSSPEEAQSVLDSTHALALCQGCGMRPEKQGQYVLFAGNYFSAKRTYVCESGSCIHCKYLRKLVQNQMSRKRRSGGMYKRQKKLANTRRSLRTAQKKLLNAERELAAMRQANQQIADEVLGAHIKSLPEKQQMAVRACFEAATRKSTSGMLYEKERILECVLLRMRSPKLYEQLRKQKVLILPSRTCLQRYTRSFKSGFGFNKAVFNALAIKTKDMDISSRHGGIIFDEMKLAEHFNVSAAGTVEGFVDLGKFTQEEDRTTPADHGMVMMFQPFQGDWTQILGVFSSKGNIKAEMLAKLLLEAILLSEQAGLFVDFVSCDGATWNRSMWRSFGIGASSVKTTCNVTHPVDPSRKLHFCSDFPHLVKCVRNSFVSTGFTTQDGRACVEDIEAAWEKDKSSLTLKAMAHITRVHIRPNSFEKMKVYLAFTLFSDEVLKGMFLFASDIDEISRSKLMPTVELVKRMSRLIAVMTSRCPREGLRPSSEKVAELEAFLLFMDHWEAAAKTAGGGFVSKSTAEGLRVTLCSTLSLLTYLTKSLGFRYMLTARLSQDKLENVFGIIRQYSGTNDHPNPGQFLVTVNCLSFYNLARPPKSGNSPAELVTALIDTSSPATGDAIFGIRDMIEDMLEVGDVDGARSTLQPLSGDHSSYAVQKSDSRLIYYVAGYVAKKFNKKSSCNECISTLATKKSGAIVKPNSELVCEFDKGGLLYSCDNLAKLVKTLEDTFTFYFSAEKLHSFSIHDFMQFLAGIKLDRVGCEIHSKELTAKVVQFFLLTRMHFWTKSLNKDRSVQRERQKHLKLRRVK</sequence>
<dbReference type="VEuPathDB" id="VectorBase:LOC119179065"/>
<feature type="domain" description="Transposable element P transposase-like GTP-binding insertion" evidence="3">
    <location>
        <begin position="1051"/>
        <end position="1163"/>
    </location>
</feature>
<feature type="domain" description="Transposable element P transposase-like GTP-binding insertion" evidence="3">
    <location>
        <begin position="132"/>
        <end position="253"/>
    </location>
</feature>
<dbReference type="VEuPathDB" id="VectorBase:LOC119161936"/>
<keyword evidence="1" id="KW-0175">Coiled coil</keyword>
<name>A0A9J6F666_RHIMP</name>
<feature type="domain" description="Transposable element P transposase-like RNase H C-terminal" evidence="4">
    <location>
        <begin position="322"/>
        <end position="356"/>
    </location>
</feature>
<reference evidence="5" key="2">
    <citation type="submission" date="2021-09" db="EMBL/GenBank/DDBJ databases">
        <authorList>
            <person name="Jia N."/>
            <person name="Wang J."/>
            <person name="Shi W."/>
            <person name="Du L."/>
            <person name="Sun Y."/>
            <person name="Zhan W."/>
            <person name="Jiang J."/>
            <person name="Wang Q."/>
            <person name="Zhang B."/>
            <person name="Ji P."/>
            <person name="Sakyi L.B."/>
            <person name="Cui X."/>
            <person name="Yuan T."/>
            <person name="Jiang B."/>
            <person name="Yang W."/>
            <person name="Lam T.T.-Y."/>
            <person name="Chang Q."/>
            <person name="Ding S."/>
            <person name="Wang X."/>
            <person name="Zhu J."/>
            <person name="Ruan X."/>
            <person name="Zhao L."/>
            <person name="Wei J."/>
            <person name="Que T."/>
            <person name="Du C."/>
            <person name="Cheng J."/>
            <person name="Dai P."/>
            <person name="Han X."/>
            <person name="Huang E."/>
            <person name="Gao Y."/>
            <person name="Liu J."/>
            <person name="Shao H."/>
            <person name="Ye R."/>
            <person name="Li L."/>
            <person name="Wei W."/>
            <person name="Wang X."/>
            <person name="Wang C."/>
            <person name="Huo Q."/>
            <person name="Li W."/>
            <person name="Guo W."/>
            <person name="Chen H."/>
            <person name="Chen S."/>
            <person name="Zhou L."/>
            <person name="Zhou L."/>
            <person name="Ni X."/>
            <person name="Tian J."/>
            <person name="Zhou Y."/>
            <person name="Sheng Y."/>
            <person name="Liu T."/>
            <person name="Pan Y."/>
            <person name="Xia L."/>
            <person name="Li J."/>
            <person name="Zhao F."/>
            <person name="Cao W."/>
        </authorList>
    </citation>
    <scope>NUCLEOTIDE SEQUENCE</scope>
    <source>
        <strain evidence="5">Rmic-2018</strain>
        <tissue evidence="5">Larvae</tissue>
    </source>
</reference>
<reference evidence="5" key="1">
    <citation type="journal article" date="2020" name="Cell">
        <title>Large-Scale Comparative Analyses of Tick Genomes Elucidate Their Genetic Diversity and Vector Capacities.</title>
        <authorList>
            <consortium name="Tick Genome and Microbiome Consortium (TIGMIC)"/>
            <person name="Jia N."/>
            <person name="Wang J."/>
            <person name="Shi W."/>
            <person name="Du L."/>
            <person name="Sun Y."/>
            <person name="Zhan W."/>
            <person name="Jiang J.F."/>
            <person name="Wang Q."/>
            <person name="Zhang B."/>
            <person name="Ji P."/>
            <person name="Bell-Sakyi L."/>
            <person name="Cui X.M."/>
            <person name="Yuan T.T."/>
            <person name="Jiang B.G."/>
            <person name="Yang W.F."/>
            <person name="Lam T.T."/>
            <person name="Chang Q.C."/>
            <person name="Ding S.J."/>
            <person name="Wang X.J."/>
            <person name="Zhu J.G."/>
            <person name="Ruan X.D."/>
            <person name="Zhao L."/>
            <person name="Wei J.T."/>
            <person name="Ye R.Z."/>
            <person name="Que T.C."/>
            <person name="Du C.H."/>
            <person name="Zhou Y.H."/>
            <person name="Cheng J.X."/>
            <person name="Dai P.F."/>
            <person name="Guo W.B."/>
            <person name="Han X.H."/>
            <person name="Huang E.J."/>
            <person name="Li L.F."/>
            <person name="Wei W."/>
            <person name="Gao Y.C."/>
            <person name="Liu J.Z."/>
            <person name="Shao H.Z."/>
            <person name="Wang X."/>
            <person name="Wang C.C."/>
            <person name="Yang T.C."/>
            <person name="Huo Q.B."/>
            <person name="Li W."/>
            <person name="Chen H.Y."/>
            <person name="Chen S.E."/>
            <person name="Zhou L.G."/>
            <person name="Ni X.B."/>
            <person name="Tian J.H."/>
            <person name="Sheng Y."/>
            <person name="Liu T."/>
            <person name="Pan Y.S."/>
            <person name="Xia L.Y."/>
            <person name="Li J."/>
            <person name="Zhao F."/>
            <person name="Cao W.C."/>
        </authorList>
    </citation>
    <scope>NUCLEOTIDE SEQUENCE</scope>
    <source>
        <strain evidence="5">Rmic-2018</strain>
    </source>
</reference>
<protein>
    <recommendedName>
        <fullName evidence="7">Transposable element</fullName>
    </recommendedName>
</protein>
<evidence type="ECO:0000313" key="5">
    <source>
        <dbReference type="EMBL" id="KAH8041733.1"/>
    </source>
</evidence>
<feature type="coiled-coil region" evidence="1">
    <location>
        <begin position="772"/>
        <end position="806"/>
    </location>
</feature>
<evidence type="ECO:0000259" key="4">
    <source>
        <dbReference type="Pfam" id="PF21789"/>
    </source>
</evidence>
<dbReference type="InterPro" id="IPR048367">
    <property type="entry name" value="TNP-like_RNaseH_C"/>
</dbReference>
<dbReference type="InterPro" id="IPR048365">
    <property type="entry name" value="TNP-like_RNaseH_N"/>
</dbReference>
<dbReference type="InterPro" id="IPR048366">
    <property type="entry name" value="TNP-like_GBD"/>
</dbReference>
<evidence type="ECO:0000256" key="1">
    <source>
        <dbReference type="SAM" id="Coils"/>
    </source>
</evidence>
<dbReference type="Proteomes" id="UP000821866">
    <property type="component" value="Chromosome 1"/>
</dbReference>
<dbReference type="VEuPathDB" id="VectorBase:LOC119184944"/>
<evidence type="ECO:0000313" key="6">
    <source>
        <dbReference type="Proteomes" id="UP000821866"/>
    </source>
</evidence>
<proteinExistence type="predicted"/>
<evidence type="ECO:0000259" key="2">
    <source>
        <dbReference type="Pfam" id="PF21787"/>
    </source>
</evidence>
<dbReference type="Pfam" id="PF21789">
    <property type="entry name" value="TNP-like_RNaseH_C"/>
    <property type="match status" value="2"/>
</dbReference>
<dbReference type="Pfam" id="PF21787">
    <property type="entry name" value="TNP-like_RNaseH_N"/>
    <property type="match status" value="2"/>
</dbReference>
<evidence type="ECO:0008006" key="7">
    <source>
        <dbReference type="Google" id="ProtNLM"/>
    </source>
</evidence>
<comment type="caution">
    <text evidence="5">The sequence shown here is derived from an EMBL/GenBank/DDBJ whole genome shotgun (WGS) entry which is preliminary data.</text>
</comment>
<feature type="domain" description="Transposable element P transposase-like RNase H C-terminal" evidence="4">
    <location>
        <begin position="1234"/>
        <end position="1262"/>
    </location>
</feature>
<evidence type="ECO:0000259" key="3">
    <source>
        <dbReference type="Pfam" id="PF21788"/>
    </source>
</evidence>
<dbReference type="PANTHER" id="PTHR47577">
    <property type="entry name" value="THAP DOMAIN-CONTAINING PROTEIN 6"/>
    <property type="match status" value="1"/>
</dbReference>
<accession>A0A9J6F666</accession>